<keyword evidence="2" id="KW-1185">Reference proteome</keyword>
<name>A0ACC0NRV9_RHOML</name>
<dbReference type="Proteomes" id="UP001062846">
    <property type="component" value="Chromosome 5"/>
</dbReference>
<reference evidence="1" key="1">
    <citation type="submission" date="2022-02" db="EMBL/GenBank/DDBJ databases">
        <title>Plant Genome Project.</title>
        <authorList>
            <person name="Zhang R.-G."/>
        </authorList>
    </citation>
    <scope>NUCLEOTIDE SEQUENCE</scope>
    <source>
        <strain evidence="1">AT1</strain>
    </source>
</reference>
<organism evidence="1 2">
    <name type="scientific">Rhododendron molle</name>
    <name type="common">Chinese azalea</name>
    <name type="synonym">Azalea mollis</name>
    <dbReference type="NCBI Taxonomy" id="49168"/>
    <lineage>
        <taxon>Eukaryota</taxon>
        <taxon>Viridiplantae</taxon>
        <taxon>Streptophyta</taxon>
        <taxon>Embryophyta</taxon>
        <taxon>Tracheophyta</taxon>
        <taxon>Spermatophyta</taxon>
        <taxon>Magnoliopsida</taxon>
        <taxon>eudicotyledons</taxon>
        <taxon>Gunneridae</taxon>
        <taxon>Pentapetalae</taxon>
        <taxon>asterids</taxon>
        <taxon>Ericales</taxon>
        <taxon>Ericaceae</taxon>
        <taxon>Ericoideae</taxon>
        <taxon>Rhodoreae</taxon>
        <taxon>Rhododendron</taxon>
    </lineage>
</organism>
<evidence type="ECO:0000313" key="2">
    <source>
        <dbReference type="Proteomes" id="UP001062846"/>
    </source>
</evidence>
<protein>
    <submittedName>
        <fullName evidence="1">Uncharacterized protein</fullName>
    </submittedName>
</protein>
<sequence length="73" mass="8283">MTNVTIESDSLTAVNLRTNTLIGHTYPSANQCADHLTRMGIEQTDELTFVVDMLIAMREFVLRDNLNTRQVQD</sequence>
<proteinExistence type="predicted"/>
<gene>
    <name evidence="1" type="ORF">RHMOL_Rhmol05G0197000</name>
</gene>
<comment type="caution">
    <text evidence="1">The sequence shown here is derived from an EMBL/GenBank/DDBJ whole genome shotgun (WGS) entry which is preliminary data.</text>
</comment>
<accession>A0ACC0NRV9</accession>
<evidence type="ECO:0000313" key="1">
    <source>
        <dbReference type="EMBL" id="KAI8555721.1"/>
    </source>
</evidence>
<dbReference type="EMBL" id="CM046392">
    <property type="protein sequence ID" value="KAI8555721.1"/>
    <property type="molecule type" value="Genomic_DNA"/>
</dbReference>